<gene>
    <name evidence="2" type="ORF">HMPREF1219_01450</name>
</gene>
<feature type="transmembrane region" description="Helical" evidence="1">
    <location>
        <begin position="38"/>
        <end position="56"/>
    </location>
</feature>
<feature type="transmembrane region" description="Helical" evidence="1">
    <location>
        <begin position="6"/>
        <end position="31"/>
    </location>
</feature>
<evidence type="ECO:0000313" key="3">
    <source>
        <dbReference type="Proteomes" id="UP000014408"/>
    </source>
</evidence>
<keyword evidence="1" id="KW-0472">Membrane</keyword>
<dbReference type="HOGENOM" id="CLU_104976_1_0_11"/>
<dbReference type="eggNOG" id="COG0619">
    <property type="taxonomic scope" value="Bacteria"/>
</dbReference>
<comment type="caution">
    <text evidence="2">The sequence shown here is derived from an EMBL/GenBank/DDBJ whole genome shotgun (WGS) entry which is preliminary data.</text>
</comment>
<feature type="transmembrane region" description="Helical" evidence="1">
    <location>
        <begin position="188"/>
        <end position="207"/>
    </location>
</feature>
<accession>S2Z4V5</accession>
<dbReference type="STRING" id="1125779.HMPREF1219_01450"/>
<reference evidence="2 3" key="1">
    <citation type="submission" date="2013-05" db="EMBL/GenBank/DDBJ databases">
        <title>The Genome Sequence of Corynebacterium pyruviciproducens 1773O (ATCC BAA-1742).</title>
        <authorList>
            <consortium name="The Broad Institute Genomics Platform"/>
            <person name="Earl A."/>
            <person name="Ward D."/>
            <person name="Feldgarden M."/>
            <person name="Gevers D."/>
            <person name="Tong J."/>
            <person name="Walker B."/>
            <person name="Young S."/>
            <person name="Zeng Q."/>
            <person name="Gargeya S."/>
            <person name="Fitzgerald M."/>
            <person name="Haas B."/>
            <person name="Abouelleil A."/>
            <person name="Allen A.W."/>
            <person name="Alvarado L."/>
            <person name="Arachchi H.M."/>
            <person name="Berlin A.M."/>
            <person name="Chapman S.B."/>
            <person name="Gainer-Dewar J."/>
            <person name="Goldberg J."/>
            <person name="Griggs A."/>
            <person name="Gujja S."/>
            <person name="Hansen M."/>
            <person name="Howarth C."/>
            <person name="Imamovic A."/>
            <person name="Ireland A."/>
            <person name="Larimer J."/>
            <person name="McCowan C."/>
            <person name="Murphy C."/>
            <person name="Pearson M."/>
            <person name="Poon T.W."/>
            <person name="Priest M."/>
            <person name="Roberts A."/>
            <person name="Saif S."/>
            <person name="Shea T."/>
            <person name="Sisk P."/>
            <person name="Sykes S."/>
            <person name="Wortman J."/>
            <person name="Nusbaum C."/>
            <person name="Birren B."/>
        </authorList>
    </citation>
    <scope>NUCLEOTIDE SEQUENCE [LARGE SCALE GENOMIC DNA]</scope>
    <source>
        <strain evidence="2 3">ATCC BAA-1742</strain>
    </source>
</reference>
<keyword evidence="1" id="KW-0812">Transmembrane</keyword>
<keyword evidence="3" id="KW-1185">Reference proteome</keyword>
<keyword evidence="1" id="KW-1133">Transmembrane helix</keyword>
<name>S2Z4V5_9CORY</name>
<proteinExistence type="predicted"/>
<evidence type="ECO:0000256" key="1">
    <source>
        <dbReference type="SAM" id="Phobius"/>
    </source>
</evidence>
<feature type="transmembrane region" description="Helical" evidence="1">
    <location>
        <begin position="76"/>
        <end position="94"/>
    </location>
</feature>
<evidence type="ECO:0008006" key="4">
    <source>
        <dbReference type="Google" id="ProtNLM"/>
    </source>
</evidence>
<dbReference type="Proteomes" id="UP000014408">
    <property type="component" value="Unassembled WGS sequence"/>
</dbReference>
<evidence type="ECO:0000313" key="2">
    <source>
        <dbReference type="EMBL" id="EPD69225.1"/>
    </source>
</evidence>
<dbReference type="PATRIC" id="fig|1125779.3.peg.1414"/>
<sequence>MAAVAACVWIVVLGINQWWLSLALALGAMAVGRCWGKTLAVTLPMALSLIIIHAPHGTTRVVPLVTAEGLQVTGELTARFAALVAVVFAATRFVRLDAMVKAIQQAGAPRLAYLVGSAFAVLPEGKRAIGEVREAAALTGTKVPKRTLVPAVITLLLVRATDRTNALAHVGVDKAGPRTIYAPVPSPAWWTLPLLAVTVVAVGLAVIW</sequence>
<dbReference type="EMBL" id="ATBY01000014">
    <property type="protein sequence ID" value="EPD69225.1"/>
    <property type="molecule type" value="Genomic_DNA"/>
</dbReference>
<organism evidence="2 3">
    <name type="scientific">Corynebacterium pyruviciproducens ATCC BAA-1742</name>
    <dbReference type="NCBI Taxonomy" id="1125779"/>
    <lineage>
        <taxon>Bacteria</taxon>
        <taxon>Bacillati</taxon>
        <taxon>Actinomycetota</taxon>
        <taxon>Actinomycetes</taxon>
        <taxon>Mycobacteriales</taxon>
        <taxon>Corynebacteriaceae</taxon>
        <taxon>Corynebacterium</taxon>
    </lineage>
</organism>
<protein>
    <recommendedName>
        <fullName evidence="4">Cobalt transport protein</fullName>
    </recommendedName>
</protein>
<dbReference type="AlphaFoldDB" id="S2Z4V5"/>